<gene>
    <name evidence="1" type="ORF">C1638_021095</name>
</gene>
<dbReference type="AlphaFoldDB" id="A0A316WKA3"/>
<evidence type="ECO:0000313" key="1">
    <source>
        <dbReference type="EMBL" id="PWN59588.1"/>
    </source>
</evidence>
<dbReference type="EMBL" id="PPEI02000010">
    <property type="protein sequence ID" value="PWN59588.1"/>
    <property type="molecule type" value="Genomic_DNA"/>
</dbReference>
<protein>
    <recommendedName>
        <fullName evidence="3">Sugar-binding protein</fullName>
    </recommendedName>
</protein>
<proteinExistence type="predicted"/>
<comment type="caution">
    <text evidence="1">The sequence shown here is derived from an EMBL/GenBank/DDBJ whole genome shotgun (WGS) entry which is preliminary data.</text>
</comment>
<evidence type="ECO:0008006" key="3">
    <source>
        <dbReference type="Google" id="ProtNLM"/>
    </source>
</evidence>
<keyword evidence="2" id="KW-1185">Reference proteome</keyword>
<dbReference type="Proteomes" id="UP000236182">
    <property type="component" value="Unassembled WGS sequence"/>
</dbReference>
<sequence>MINNLTTNNDLYNGAVNTTVPLFNIPVGNLTLSNEISNNAIGFKPRVDESIFGLNWYGNQIGSITREVNGDFLLSKFFVADPLNGFYGIVASDELKARATTDCIIQQQDLNYGFTPTKKQILENPNANVKTDYKPEKFYFDFFGYKGYFIFDNRGTPMVFCENAKLEILGPASFASKCYSVRSPIPFDNINISQIRILDDKGNTFYFGGSYDALDVNYSEYTNKGSAPSGSIVQSYYSATRANYIISWFLKKVELRNGDIILANYKQGDPNVFNPFMQQNLTNGTMFSTGYPTNQQLATSNTDATKSVEHHVGSTESIINTVNYTKRAILQSIEVVNKDININYTYFKDANNLIHLNGINLNYFGRSENIVLNQTPFGGVNSRFFLTSVSKNNETYSFDYYKTDNLPTKTSYGTNGFGFWNGTNNLGAGDTNNFLDVALLKKVTYPTKGYTIFNYEKSDYSKQNRISDTAPFNPQVINFNSNPAYSSTTRIASKIDFDGQNSYTTNYKYKLGDNTSSGIESWSKIKFSQVTEEISNKGYIEYYFSDFITNPDINSVRRYNTIYGYTLYGGNREYERGKLMKKMQYASNNKLLKEHQYEYQNFLKPESELLDFIGFYDSSIYKVSDQNYYVYTEIEENHIQNGVPTRSYTMYVPVIPYLLKKEKVIDYFNDKKVSAETNIKYREFKDFWHPYPEQIENTTSSGTSIKKYLYPYELKGGCPGFTACSDDNTIVGGQFANYSKMVESNIWYPVIEIIKNENNKYSLKENLFHELPIVAKKIRTSKLDADLDFTNYKISVDKTVDQINYDLIDNKANYIQVTDKSGIPAVTIYGYKQRFPILKITGLTYVQFMQILGQPTSSTDYLNLSIVTKSNSDVDAASEQSLIDELNTIRNNPSLKNYPITTYTYDPLIGVTSITPPSGVRENYLYDSTGRLQKIVDVNGQVVKEMKYNYKN</sequence>
<name>A0A316WKA3_9FLAO</name>
<organism evidence="1 2">
    <name type="scientific">Chryseobacterium oncorhynchi</name>
    <dbReference type="NCBI Taxonomy" id="741074"/>
    <lineage>
        <taxon>Bacteria</taxon>
        <taxon>Pseudomonadati</taxon>
        <taxon>Bacteroidota</taxon>
        <taxon>Flavobacteriia</taxon>
        <taxon>Flavobacteriales</taxon>
        <taxon>Weeksellaceae</taxon>
        <taxon>Chryseobacterium group</taxon>
        <taxon>Chryseobacterium</taxon>
    </lineage>
</organism>
<evidence type="ECO:0000313" key="2">
    <source>
        <dbReference type="Proteomes" id="UP000236182"/>
    </source>
</evidence>
<accession>A0A316WKA3</accession>
<reference evidence="1" key="1">
    <citation type="submission" date="2018-04" db="EMBL/GenBank/DDBJ databases">
        <title>Draft Genome Sequences of Chryseobacterium lactis NCTC11390T isolated from milk, Chryseobacterium oncorhynchi 701B-08T from rainbow trout, and Chryseobacterium viscerum 687B-08T from diseased fish.</title>
        <authorList>
            <person name="Jeong J.-J."/>
            <person name="Lee Y.J."/>
            <person name="Pathiraja D."/>
            <person name="Park B."/>
            <person name="Choi I.-G."/>
            <person name="Kim K.D."/>
        </authorList>
    </citation>
    <scope>NUCLEOTIDE SEQUENCE [LARGE SCALE GENOMIC DNA]</scope>
    <source>
        <strain evidence="1">701B-08</strain>
    </source>
</reference>